<dbReference type="GO" id="GO:0008270">
    <property type="term" value="F:zinc ion binding"/>
    <property type="evidence" value="ECO:0007669"/>
    <property type="project" value="InterPro"/>
</dbReference>
<proteinExistence type="predicted"/>
<organism evidence="4 5">
    <name type="scientific">Hymenobacter busanensis</name>
    <dbReference type="NCBI Taxonomy" id="2607656"/>
    <lineage>
        <taxon>Bacteria</taxon>
        <taxon>Pseudomonadati</taxon>
        <taxon>Bacteroidota</taxon>
        <taxon>Cytophagia</taxon>
        <taxon>Cytophagales</taxon>
        <taxon>Hymenobacteraceae</taxon>
        <taxon>Hymenobacter</taxon>
    </lineage>
</organism>
<gene>
    <name evidence="4" type="ORF">F0P96_06880</name>
</gene>
<feature type="domain" description="HIRAN" evidence="3">
    <location>
        <begin position="77"/>
        <end position="173"/>
    </location>
</feature>
<dbReference type="InterPro" id="IPR014905">
    <property type="entry name" value="HIRAN"/>
</dbReference>
<evidence type="ECO:0000259" key="3">
    <source>
        <dbReference type="Pfam" id="PF08797"/>
    </source>
</evidence>
<dbReference type="AlphaFoldDB" id="A0AA88FK39"/>
<sequence>MYWPNVVQNAWRSCATSVLLYIEGEKYGPKITPEPPTYTRGGKSVVKAAGCLLFCSFKPRPMPHASASAAEPLILLECLVAGTSHRDNLAQHEPSLQLNQPLELRREADSTFDDWAVQVHTRPEAGGVWLGYLPEGRNETVARLLDAGKHISARLTHKSWEDDWLYLNIEVLLHE</sequence>
<dbReference type="Pfam" id="PF08797">
    <property type="entry name" value="HIRAN"/>
    <property type="match status" value="1"/>
</dbReference>
<protein>
    <recommendedName>
        <fullName evidence="3">HIRAN domain-containing protein</fullName>
    </recommendedName>
</protein>
<reference evidence="4 5" key="1">
    <citation type="submission" date="2019-09" db="EMBL/GenBank/DDBJ databases">
        <title>Genome sequence of Hymenobacter sp. M3.</title>
        <authorList>
            <person name="Srinivasan S."/>
        </authorList>
    </citation>
    <scope>NUCLEOTIDE SEQUENCE [LARGE SCALE GENOMIC DNA]</scope>
    <source>
        <strain evidence="4 5">M3</strain>
    </source>
</reference>
<keyword evidence="5" id="KW-1185">Reference proteome</keyword>
<dbReference type="GO" id="GO:0016818">
    <property type="term" value="F:hydrolase activity, acting on acid anhydrides, in phosphorus-containing anhydrides"/>
    <property type="evidence" value="ECO:0007669"/>
    <property type="project" value="InterPro"/>
</dbReference>
<accession>A0AA88FK39</accession>
<name>A0AA88FK39_9BACT</name>
<dbReference type="GO" id="GO:0003676">
    <property type="term" value="F:nucleic acid binding"/>
    <property type="evidence" value="ECO:0007669"/>
    <property type="project" value="InterPro"/>
</dbReference>
<dbReference type="Proteomes" id="UP000326380">
    <property type="component" value="Unassembled WGS sequence"/>
</dbReference>
<keyword evidence="1" id="KW-0479">Metal-binding</keyword>
<evidence type="ECO:0000256" key="2">
    <source>
        <dbReference type="ARBA" id="ARBA00022801"/>
    </source>
</evidence>
<comment type="caution">
    <text evidence="4">The sequence shown here is derived from an EMBL/GenBank/DDBJ whole genome shotgun (WGS) entry which is preliminary data.</text>
</comment>
<dbReference type="EMBL" id="VTWU01000002">
    <property type="protein sequence ID" value="KAA9338551.1"/>
    <property type="molecule type" value="Genomic_DNA"/>
</dbReference>
<evidence type="ECO:0000256" key="1">
    <source>
        <dbReference type="ARBA" id="ARBA00022723"/>
    </source>
</evidence>
<keyword evidence="2" id="KW-0378">Hydrolase</keyword>
<evidence type="ECO:0000313" key="5">
    <source>
        <dbReference type="Proteomes" id="UP000326380"/>
    </source>
</evidence>
<evidence type="ECO:0000313" key="4">
    <source>
        <dbReference type="EMBL" id="KAA9338551.1"/>
    </source>
</evidence>
<dbReference type="Gene3D" id="3.30.70.2330">
    <property type="match status" value="1"/>
</dbReference>